<dbReference type="Gene3D" id="1.10.1200.10">
    <property type="entry name" value="ACP-like"/>
    <property type="match status" value="3"/>
</dbReference>
<dbReference type="CDD" id="cd12114">
    <property type="entry name" value="A_NRPS_TlmIV_like"/>
    <property type="match status" value="1"/>
</dbReference>
<dbReference type="InterPro" id="IPR020845">
    <property type="entry name" value="AMP-binding_CS"/>
</dbReference>
<dbReference type="InterPro" id="IPR006162">
    <property type="entry name" value="Ppantetheine_attach_site"/>
</dbReference>
<dbReference type="PROSITE" id="PS50075">
    <property type="entry name" value="CARRIER"/>
    <property type="match status" value="3"/>
</dbReference>
<dbReference type="GO" id="GO:0016874">
    <property type="term" value="F:ligase activity"/>
    <property type="evidence" value="ECO:0007669"/>
    <property type="project" value="UniProtKB-KW"/>
</dbReference>
<dbReference type="CDD" id="cd19531">
    <property type="entry name" value="LCL_NRPS-like"/>
    <property type="match status" value="1"/>
</dbReference>
<dbReference type="InterPro" id="IPR023213">
    <property type="entry name" value="CAT-like_dom_sf"/>
</dbReference>
<feature type="domain" description="Carrier" evidence="6">
    <location>
        <begin position="3139"/>
        <end position="3214"/>
    </location>
</feature>
<evidence type="ECO:0000313" key="8">
    <source>
        <dbReference type="Proteomes" id="UP000310249"/>
    </source>
</evidence>
<dbReference type="CDD" id="cd05930">
    <property type="entry name" value="A_NRPS"/>
    <property type="match status" value="1"/>
</dbReference>
<keyword evidence="4" id="KW-0597">Phosphoprotein</keyword>
<dbReference type="FunFam" id="3.30.300.30:FF:000015">
    <property type="entry name" value="Nonribosomal peptide synthase SidD"/>
    <property type="match status" value="1"/>
</dbReference>
<evidence type="ECO:0000256" key="1">
    <source>
        <dbReference type="ARBA" id="ARBA00001957"/>
    </source>
</evidence>
<proteinExistence type="predicted"/>
<dbReference type="FunFam" id="3.40.50.980:FF:000001">
    <property type="entry name" value="Non-ribosomal peptide synthetase"/>
    <property type="match status" value="1"/>
</dbReference>
<dbReference type="InterPro" id="IPR009081">
    <property type="entry name" value="PP-bd_ACP"/>
</dbReference>
<dbReference type="FunFam" id="3.30.559.30:FF:000006">
    <property type="entry name" value="Yersiniabactin polyketide/non-ribosomal peptide synthetase"/>
    <property type="match status" value="1"/>
</dbReference>
<evidence type="ECO:0000256" key="2">
    <source>
        <dbReference type="ARBA" id="ARBA00004924"/>
    </source>
</evidence>
<reference evidence="7 8" key="1">
    <citation type="submission" date="2018-01" db="EMBL/GenBank/DDBJ databases">
        <authorList>
            <person name="Paulsen S."/>
            <person name="Gram L.K."/>
        </authorList>
    </citation>
    <scope>NUCLEOTIDE SEQUENCE [LARGE SCALE GENOMIC DNA]</scope>
    <source>
        <strain evidence="7 8">S2676</strain>
    </source>
</reference>
<evidence type="ECO:0000256" key="5">
    <source>
        <dbReference type="ARBA" id="ARBA00022598"/>
    </source>
</evidence>
<dbReference type="SUPFAM" id="SSF52777">
    <property type="entry name" value="CoA-dependent acyltransferases"/>
    <property type="match status" value="6"/>
</dbReference>
<dbReference type="InterPro" id="IPR001242">
    <property type="entry name" value="Condensation_dom"/>
</dbReference>
<name>A0A5S3WNR4_9GAMM</name>
<dbReference type="InterPro" id="IPR057737">
    <property type="entry name" value="Condensation_MtbB-like"/>
</dbReference>
<dbReference type="InterPro" id="IPR036736">
    <property type="entry name" value="ACP-like_sf"/>
</dbReference>
<dbReference type="Gene3D" id="3.30.559.10">
    <property type="entry name" value="Chloramphenicol acetyltransferase-like domain"/>
    <property type="match status" value="3"/>
</dbReference>
<dbReference type="Gene3D" id="2.30.38.10">
    <property type="entry name" value="Luciferase, Domain 3"/>
    <property type="match status" value="3"/>
</dbReference>
<dbReference type="Gene3D" id="3.40.50.980">
    <property type="match status" value="6"/>
</dbReference>
<reference evidence="8" key="2">
    <citation type="submission" date="2019-06" db="EMBL/GenBank/DDBJ databases">
        <title>Co-occurence of chitin degradation, pigmentation and bioactivity in marine Pseudoalteromonas.</title>
        <authorList>
            <person name="Sonnenschein E.C."/>
            <person name="Bech P.K."/>
        </authorList>
    </citation>
    <scope>NUCLEOTIDE SEQUENCE [LARGE SCALE GENOMIC DNA]</scope>
    <source>
        <strain evidence="8">S2676</strain>
    </source>
</reference>
<evidence type="ECO:0000256" key="3">
    <source>
        <dbReference type="ARBA" id="ARBA00022450"/>
    </source>
</evidence>
<dbReference type="Gene3D" id="3.30.300.30">
    <property type="match status" value="3"/>
</dbReference>
<dbReference type="CDD" id="cd19535">
    <property type="entry name" value="Cyc_NRPS"/>
    <property type="match status" value="2"/>
</dbReference>
<keyword evidence="5" id="KW-0436">Ligase</keyword>
<dbReference type="InterPro" id="IPR044894">
    <property type="entry name" value="TubC_N_sf"/>
</dbReference>
<dbReference type="SUPFAM" id="SSF47336">
    <property type="entry name" value="ACP-like"/>
    <property type="match status" value="3"/>
</dbReference>
<sequence length="3233" mass="360884">MDIRKFLLECASEGIKFKVKNGELGVFKEKGNIDKARIDVIRANKADILALLTKYSSEETQDTQLMRLGHDEIDALSFQQRAIFLSDLVEGSNSKYNIPALFYINGTLDIANLQGAFADVIENQPSLRTTYFENAGRWLQKINHDVPFELEVVDFADTQQCSALLDEKVAEESKRSFDLQQDLMLKAFVATLPDNKSALFINVHHMAVDGLSIKVLLDELAHFYARRMGHEMPELAKSPVRYLDYAVWQSEMLSEDKVQQHLTYWKDHLLGIESDNTLPTIPARPKVQSYQGAVFRAKLTPENYQGLTRLSEQFDTSLFNVIYAIYVVFLHRYAGRDDVVIGTPTASREQAALEQVIGNFVNSLVLRQQVSSTQSFAELISNCKDELSASFEHQALPFEKLVEALNIKRDAAHHPVYQVMLSFQSTQQPTLSLCGADVEVVPLSSKSTKVDLYLNVSEVDGLLEFEWEYASDLFTHSDVQGFHDSLEQIVAHVIASPDSELDSIQVLTFEQQQQIKHWSQGKQLEVSASSVFELLASQRGDAIALVSETQNVSYTQLLELVKVNAQHLISQGVTPGARVMVAAESSIETVVAALAIMRAGATYVPVELGAPVERFRQIASLCEARFVTGSATFKERAEALSAVAFVPVCLAPADLSLTVSLPELDTLSHADAYIIFTSGSTGTPKGVQIGHAQLLNYVAAATERYAMSAQDTVMQFASLGFDASIEELFVTLCNGAKLVLKPADVMDSIATYWQRIEQFQISVLALPTSFWHVLCQESAPEVLKQHAQTVRLCIIGGEAAQPWHIDHWVQTTEIALVNTYGPTEATVVATTQFVTAEADKYAIGQPLANYKCFVLNEAYQHQPVGTPGMLYLGGQSIAQGYLNEPQQTAEAFLEIDIDGNMERVYKTGDIVRWLPSGRLEYLHRADRQLKISGYRVDVTEVENAVLSYPGITATYVQLDETGSRLVAYAVSRDSELSVQSVRESLINNLPRYMVPHDILLLDALPVTANGKIDVARLPAAEGGSDIVEPKNALESQLRELWATALNLQADKISVQDDFFSLGGNSLKAVQLVNMLKEQLQVAVTTVQVLEQGNIAALAAVIAQTETHLETQQTTVRDDENRYAPFPLTEVQRAYLVGRSDDFTLGNVGTHSYTELPLPAHYIERFKAAWLKLIERHDMLRMVINEDGMQHCLADVPEYQFTEYALAPSDSEDGHFASLREEMSHHVFSGTQWPLFDIRISKLSDEQAMIHFSIDALIIDASSLMLLTRELGKLIAEPQLQLPAIDLTFRDYVMSLEQARGGDKYEQARAYWSELAKEFPGAPQLPLACDPQEIEVPKFERRSRMMDAEKWSRLKKVCGIHQLTPTCLIIDTFSDVLANWTQQSRFALNLTLFNRQDIHPGVSSLVGDFTSLSLLDMEFNAGKENRITRLKRLQKKLWKNLEHGAFDGIELQKLISQHQGGQQSYPIVLTSTLGLESTDTTLEDIMGVDSLGHGPFSITQTSQVWLDVKLIEARGRLYCDWDSVVGLFPEGMLDDMFEAFWEHLEEILAAPMKLEKAQCAVQAEAIAKPYFDALNASSAAIEPALLHQAFVAQVANHAEKIALINEDVQLSYAELDRLSDQIAAQLLANNCKPNALVAVVMPKCWQQVVAVLAIHKAGGAYLPIDATLPPSRIAELIELGGAQLVVTTSTAPALPADLTHLVVERLIHEGVTLPRVSASVEDLAYVIFTSGSTGKPKGVAITHQAAWNTIKDVQQRFTLDHECVAYGLSSLSFDLSVFDIFGILGLGGTLVIPAQDALKEPAVWYQDVVEHQVNFWNTVPALFQMLNDYIAVNQRDALETLQTVLMSGDWIPLDLFDKAQQFTPGAQLTSLGGATEASIWSIYYPITQIDPQWRSIPYGMPLANQGFLVYSSTMSLLPPWVEGDLYISGEGLAQAYWGDEEKTRQAFIYHPKTQQRLYRTGDRGRLNPKGHIEFLGRNDTQVKIQGYRIELGEIEYHIKACEGVQDCCVHVFDMAAGKNLVAYIVADDVSIDAIQQTLQSQLPQYMVPVIYEQIDKVPLTGNGKVDRARLPAPASLSSAQETTPANLTEQTLLEVWRASLGVEITDTNSNFFHLGGDSIKAVALVNRIEKALSCSLSIGELLSNPTIRALSNYIMQNQGSRATLPLIEPQRAQRLEPYPLTDVQQAYWVGRRQHFEMGNVGSHVYLEIPVKSLNADRFEAVWNAMIDRHDVLRMFINQSGMQQICENTPYYRIKRYDLAEHNETAVSQHRDTMRDALSHNLFSGEQWPLFDLRISHLPDGISVLHYSMDELVLDASSTLLLFREMMQLMHDPNLELPHHELSFRDYVMAEQQLKSSDLYHGSKNYWKSRLETLPEMPELPLKVAASEIKEPKFYRLASRMPKSQWEALKKIATQYEVTPTIIVLGAFAEVLNRWVGKQHYMLNLTLYNRHPMHEQVNDILGDFTTLNLLEVDNRELNTDLATRFQRIQKQLWTDLEHRYYSGIEIQRELTSVKGQHAGYPIVVTSTLGLSGDEYDLAAMNSFDVGNDSEFEFGITQTPQTWIDVQYEEVRGGLYCNWDCVQDLFPDNMLEDMFEQFWEVLSALSSGEQAWLESSVNVMPTAHNEVLAETNSTAQPYTAPLLHDQILSQFQLRPEKVAVIHGGEQITYDQLDAYSSEIAHQLLQQPAQASQLVAVVMEKSWHQLAAVIGILRAGYAYLPIDAHLPAARVEKLLALGGVSQVVTTSTFKHLIPGSIHAVEADTLSGEKFVLPDNTTSIEALAYVIFTSGSTGEPKGVAISHQAAMNTIDDINQTYQVSAQDVCLGISSLSFDLSVYDIFGLLGQGGTVVLPMHSERRDPDAWYRYVTSHGVTLWNSVPALAQMLAEHNKEQARLESLRLIMMSGDWIPLELPAMLNALCPAQLVSLGGATEAAIWSVSYHIEQVDPQWTSIPYGKPLANQTLYVLNHELEPVPFWVEGDLYIGGDGLAECYWRDESKTANSFITHPVTKARLYRTGDRACLMPDGNFKFLGRKDSQVKLQGHRVELGEIESHLKQIALIDNAVVSVQNQTLVAHLLLESNPLKGTEADFYADVMAQLRTLLPDYMVPKHYMLIERLALTSNGKVDKSKLAQFVFEQTAEDVEPKNDTESQLMTIWSGLLGVERISTTKDFFEAGGDSIAAIRLLGEVKSQFQVELASHEVFEKRTIKEQAALLSRTLLAQENKAKAEDSSLDTLEW</sequence>
<dbReference type="Proteomes" id="UP000310249">
    <property type="component" value="Unassembled WGS sequence"/>
</dbReference>
<dbReference type="GO" id="GO:0044550">
    <property type="term" value="P:secondary metabolite biosynthetic process"/>
    <property type="evidence" value="ECO:0007669"/>
    <property type="project" value="TreeGrafter"/>
</dbReference>
<gene>
    <name evidence="7" type="ORF">CWB99_07720</name>
</gene>
<feature type="domain" description="Carrier" evidence="6">
    <location>
        <begin position="2082"/>
        <end position="2157"/>
    </location>
</feature>
<keyword evidence="3" id="KW-0596">Phosphopantetheine</keyword>
<evidence type="ECO:0000313" key="7">
    <source>
        <dbReference type="EMBL" id="TMP29968.1"/>
    </source>
</evidence>
<dbReference type="NCBIfam" id="NF003417">
    <property type="entry name" value="PRK04813.1"/>
    <property type="match status" value="3"/>
</dbReference>
<dbReference type="Gene3D" id="3.30.559.30">
    <property type="entry name" value="Nonribosomal peptide synthetase, condensation domain"/>
    <property type="match status" value="3"/>
</dbReference>
<dbReference type="NCBIfam" id="TIGR01733">
    <property type="entry name" value="AA-adenyl-dom"/>
    <property type="match status" value="3"/>
</dbReference>
<dbReference type="InterPro" id="IPR045851">
    <property type="entry name" value="AMP-bd_C_sf"/>
</dbReference>
<comment type="pathway">
    <text evidence="2">Siderophore biosynthesis.</text>
</comment>
<dbReference type="GO" id="GO:0005737">
    <property type="term" value="C:cytoplasm"/>
    <property type="evidence" value="ECO:0007669"/>
    <property type="project" value="TreeGrafter"/>
</dbReference>
<dbReference type="EMBL" id="PNCI01000016">
    <property type="protein sequence ID" value="TMP29968.1"/>
    <property type="molecule type" value="Genomic_DNA"/>
</dbReference>
<evidence type="ECO:0000259" key="6">
    <source>
        <dbReference type="PROSITE" id="PS50075"/>
    </source>
</evidence>
<protein>
    <recommendedName>
        <fullName evidence="6">Carrier domain-containing protein</fullName>
    </recommendedName>
</protein>
<dbReference type="InterPro" id="IPR000873">
    <property type="entry name" value="AMP-dep_synth/lig_dom"/>
</dbReference>
<comment type="caution">
    <text evidence="7">The sequence shown here is derived from an EMBL/GenBank/DDBJ whole genome shotgun (WGS) entry which is preliminary data.</text>
</comment>
<dbReference type="OrthoDB" id="9757559at2"/>
<feature type="domain" description="Carrier" evidence="6">
    <location>
        <begin position="1028"/>
        <end position="1105"/>
    </location>
</feature>
<dbReference type="Gene3D" id="1.10.10.1830">
    <property type="entry name" value="Non-ribosomal peptide synthase, adenylation domain"/>
    <property type="match status" value="1"/>
</dbReference>
<dbReference type="Pfam" id="PF00668">
    <property type="entry name" value="Condensation"/>
    <property type="match status" value="3"/>
</dbReference>
<dbReference type="SUPFAM" id="SSF56801">
    <property type="entry name" value="Acetyl-CoA synthetase-like"/>
    <property type="match status" value="3"/>
</dbReference>
<dbReference type="Pfam" id="PF13193">
    <property type="entry name" value="AMP-binding_C"/>
    <property type="match status" value="2"/>
</dbReference>
<comment type="cofactor">
    <cofactor evidence="1">
        <name>pantetheine 4'-phosphate</name>
        <dbReference type="ChEBI" id="CHEBI:47942"/>
    </cofactor>
</comment>
<dbReference type="SMART" id="SM00823">
    <property type="entry name" value="PKS_PP"/>
    <property type="match status" value="3"/>
</dbReference>
<dbReference type="PROSITE" id="PS00455">
    <property type="entry name" value="AMP_BINDING"/>
    <property type="match status" value="3"/>
</dbReference>
<evidence type="ECO:0000256" key="4">
    <source>
        <dbReference type="ARBA" id="ARBA00022553"/>
    </source>
</evidence>
<dbReference type="FunFam" id="3.40.50.12780:FF:000012">
    <property type="entry name" value="Non-ribosomal peptide synthetase"/>
    <property type="match status" value="1"/>
</dbReference>
<dbReference type="InterPro" id="IPR010071">
    <property type="entry name" value="AA_adenyl_dom"/>
</dbReference>
<dbReference type="PANTHER" id="PTHR45527:SF10">
    <property type="entry name" value="PYOCHELIN SYNTHASE PCHF"/>
    <property type="match status" value="1"/>
</dbReference>
<dbReference type="GO" id="GO:0043041">
    <property type="term" value="P:amino acid activation for nonribosomal peptide biosynthetic process"/>
    <property type="evidence" value="ECO:0007669"/>
    <property type="project" value="TreeGrafter"/>
</dbReference>
<dbReference type="InterPro" id="IPR020806">
    <property type="entry name" value="PKS_PP-bd"/>
</dbReference>
<organism evidence="7 8">
    <name type="scientific">Pseudoalteromonas rubra</name>
    <dbReference type="NCBI Taxonomy" id="43658"/>
    <lineage>
        <taxon>Bacteria</taxon>
        <taxon>Pseudomonadati</taxon>
        <taxon>Pseudomonadota</taxon>
        <taxon>Gammaproteobacteria</taxon>
        <taxon>Alteromonadales</taxon>
        <taxon>Pseudoalteromonadaceae</taxon>
        <taxon>Pseudoalteromonas</taxon>
    </lineage>
</organism>
<dbReference type="RefSeq" id="WP_138551817.1">
    <property type="nucleotide sequence ID" value="NZ_PNCH01000030.1"/>
</dbReference>
<dbReference type="Pfam" id="PF00501">
    <property type="entry name" value="AMP-binding"/>
    <property type="match status" value="3"/>
</dbReference>
<dbReference type="GO" id="GO:0031177">
    <property type="term" value="F:phosphopantetheine binding"/>
    <property type="evidence" value="ECO:0007669"/>
    <property type="project" value="InterPro"/>
</dbReference>
<dbReference type="InterPro" id="IPR025110">
    <property type="entry name" value="AMP-bd_C"/>
</dbReference>
<dbReference type="PROSITE" id="PS00012">
    <property type="entry name" value="PHOSPHOPANTETHEINE"/>
    <property type="match status" value="3"/>
</dbReference>
<dbReference type="Pfam" id="PF00550">
    <property type="entry name" value="PP-binding"/>
    <property type="match status" value="3"/>
</dbReference>
<dbReference type="FunFam" id="3.30.559.10:FF:000023">
    <property type="entry name" value="Non-ribosomal peptide synthetase"/>
    <property type="match status" value="2"/>
</dbReference>
<dbReference type="PANTHER" id="PTHR45527">
    <property type="entry name" value="NONRIBOSOMAL PEPTIDE SYNTHETASE"/>
    <property type="match status" value="1"/>
</dbReference>
<accession>A0A5S3WNR4</accession>